<protein>
    <recommendedName>
        <fullName evidence="1">N-acetyltransferase domain-containing protein</fullName>
    </recommendedName>
</protein>
<reference evidence="2 3" key="1">
    <citation type="journal article" date="2015" name="Genome Announc.">
        <title>Expanding the biotechnology potential of lactobacilli through comparative genomics of 213 strains and associated genera.</title>
        <authorList>
            <person name="Sun Z."/>
            <person name="Harris H.M."/>
            <person name="McCann A."/>
            <person name="Guo C."/>
            <person name="Argimon S."/>
            <person name="Zhang W."/>
            <person name="Yang X."/>
            <person name="Jeffery I.B."/>
            <person name="Cooney J.C."/>
            <person name="Kagawa T.F."/>
            <person name="Liu W."/>
            <person name="Song Y."/>
            <person name="Salvetti E."/>
            <person name="Wrobel A."/>
            <person name="Rasinkangas P."/>
            <person name="Parkhill J."/>
            <person name="Rea M.C."/>
            <person name="O'Sullivan O."/>
            <person name="Ritari J."/>
            <person name="Douillard F.P."/>
            <person name="Paul Ross R."/>
            <person name="Yang R."/>
            <person name="Briner A.E."/>
            <person name="Felis G.E."/>
            <person name="de Vos W.M."/>
            <person name="Barrangou R."/>
            <person name="Klaenhammer T.R."/>
            <person name="Caufield P.W."/>
            <person name="Cui Y."/>
            <person name="Zhang H."/>
            <person name="O'Toole P.W."/>
        </authorList>
    </citation>
    <scope>NUCLEOTIDE SEQUENCE [LARGE SCALE GENOMIC DNA]</scope>
    <source>
        <strain evidence="2 3">DSM 20505</strain>
    </source>
</reference>
<dbReference type="Gene3D" id="3.40.630.30">
    <property type="match status" value="1"/>
</dbReference>
<dbReference type="OrthoDB" id="9782266at2"/>
<gene>
    <name evidence="2" type="ORF">FC18_GL001413</name>
</gene>
<name>A0A0R1ZWE7_9LACO</name>
<dbReference type="InterPro" id="IPR016181">
    <property type="entry name" value="Acyl_CoA_acyltransferase"/>
</dbReference>
<accession>A0A0R1ZWE7</accession>
<dbReference type="AlphaFoldDB" id="A0A0R1ZWE7"/>
<dbReference type="InterPro" id="IPR000182">
    <property type="entry name" value="GNAT_dom"/>
</dbReference>
<feature type="domain" description="N-acetyltransferase" evidence="1">
    <location>
        <begin position="5"/>
        <end position="163"/>
    </location>
</feature>
<dbReference type="RefSeq" id="WP_054679131.1">
    <property type="nucleotide sequence ID" value="NZ_AYYO01000023.1"/>
</dbReference>
<dbReference type="STRING" id="1291052.FC18_GL001413"/>
<dbReference type="GO" id="GO:0016747">
    <property type="term" value="F:acyltransferase activity, transferring groups other than amino-acyl groups"/>
    <property type="evidence" value="ECO:0007669"/>
    <property type="project" value="InterPro"/>
</dbReference>
<comment type="caution">
    <text evidence="2">The sequence shown here is derived from an EMBL/GenBank/DDBJ whole genome shotgun (WGS) entry which is preliminary data.</text>
</comment>
<dbReference type="Proteomes" id="UP000051679">
    <property type="component" value="Unassembled WGS sequence"/>
</dbReference>
<evidence type="ECO:0000313" key="2">
    <source>
        <dbReference type="EMBL" id="KRM55379.1"/>
    </source>
</evidence>
<dbReference type="PROSITE" id="PS51186">
    <property type="entry name" value="GNAT"/>
    <property type="match status" value="1"/>
</dbReference>
<dbReference type="PATRIC" id="fig|1291052.5.peg.1431"/>
<organism evidence="2 3">
    <name type="scientific">Lacticaseibacillus sharpeae JCM 1186 = DSM 20505</name>
    <dbReference type="NCBI Taxonomy" id="1291052"/>
    <lineage>
        <taxon>Bacteria</taxon>
        <taxon>Bacillati</taxon>
        <taxon>Bacillota</taxon>
        <taxon>Bacilli</taxon>
        <taxon>Lactobacillales</taxon>
        <taxon>Lactobacillaceae</taxon>
        <taxon>Lacticaseibacillus</taxon>
    </lineage>
</organism>
<evidence type="ECO:0000313" key="3">
    <source>
        <dbReference type="Proteomes" id="UP000051679"/>
    </source>
</evidence>
<proteinExistence type="predicted"/>
<evidence type="ECO:0000259" key="1">
    <source>
        <dbReference type="PROSITE" id="PS51186"/>
    </source>
</evidence>
<sequence length="163" mass="17791">MYTFTPINDAETGTAALAIYQANADYYQTIGEPAPTIQTVLEDAKELPPAMPASAKHFWLVKQAGKPVAVLDLIEGYPEQATLYIGLLEVREHGQGHGRGIITQLEQQLGTHGYQRIELAVVHANKDAGKFWTALGFALLRQVDGELSAGNEQLLDIYSKKLG</sequence>
<dbReference type="Pfam" id="PF00583">
    <property type="entry name" value="Acetyltransf_1"/>
    <property type="match status" value="1"/>
</dbReference>
<dbReference type="CDD" id="cd04301">
    <property type="entry name" value="NAT_SF"/>
    <property type="match status" value="1"/>
</dbReference>
<dbReference type="EMBL" id="AYYO01000023">
    <property type="protein sequence ID" value="KRM55379.1"/>
    <property type="molecule type" value="Genomic_DNA"/>
</dbReference>
<keyword evidence="3" id="KW-1185">Reference proteome</keyword>
<dbReference type="SUPFAM" id="SSF55729">
    <property type="entry name" value="Acyl-CoA N-acyltransferases (Nat)"/>
    <property type="match status" value="1"/>
</dbReference>